<evidence type="ECO:0000313" key="8">
    <source>
        <dbReference type="Proteomes" id="UP000277864"/>
    </source>
</evidence>
<evidence type="ECO:0000256" key="1">
    <source>
        <dbReference type="ARBA" id="ARBA00004651"/>
    </source>
</evidence>
<reference evidence="7 8" key="1">
    <citation type="submission" date="2018-03" db="EMBL/GenBank/DDBJ databases">
        <authorList>
            <person name="Gulvik C.A."/>
        </authorList>
    </citation>
    <scope>NUCLEOTIDE SEQUENCE [LARGE SCALE GENOMIC DNA]</scope>
    <source>
        <strain evidence="7 8">JCM 31581</strain>
    </source>
</reference>
<dbReference type="EMBL" id="PXZH01000002">
    <property type="protein sequence ID" value="RST89252.1"/>
    <property type="molecule type" value="Genomic_DNA"/>
</dbReference>
<evidence type="ECO:0000256" key="4">
    <source>
        <dbReference type="ARBA" id="ARBA00022989"/>
    </source>
</evidence>
<feature type="transmembrane region" description="Helical" evidence="6">
    <location>
        <begin position="88"/>
        <end position="111"/>
    </location>
</feature>
<organism evidence="7 8">
    <name type="scientific">Vagococcus humatus</name>
    <dbReference type="NCBI Taxonomy" id="1889241"/>
    <lineage>
        <taxon>Bacteria</taxon>
        <taxon>Bacillati</taxon>
        <taxon>Bacillota</taxon>
        <taxon>Bacilli</taxon>
        <taxon>Lactobacillales</taxon>
        <taxon>Enterococcaceae</taxon>
        <taxon>Vagococcus</taxon>
    </lineage>
</organism>
<evidence type="ECO:0000256" key="6">
    <source>
        <dbReference type="SAM" id="Phobius"/>
    </source>
</evidence>
<keyword evidence="8" id="KW-1185">Reference proteome</keyword>
<feature type="transmembrane region" description="Helical" evidence="6">
    <location>
        <begin position="31"/>
        <end position="52"/>
    </location>
</feature>
<dbReference type="GO" id="GO:0022857">
    <property type="term" value="F:transmembrane transporter activity"/>
    <property type="evidence" value="ECO:0007669"/>
    <property type="project" value="InterPro"/>
</dbReference>
<keyword evidence="5 6" id="KW-0472">Membrane</keyword>
<keyword evidence="4 6" id="KW-1133">Transmembrane helix</keyword>
<dbReference type="Pfam" id="PF02653">
    <property type="entry name" value="BPD_transp_2"/>
    <property type="match status" value="1"/>
</dbReference>
<protein>
    <submittedName>
        <fullName evidence="7">ABC transporter permease</fullName>
    </submittedName>
</protein>
<comment type="subcellular location">
    <subcellularLocation>
        <location evidence="1">Cell membrane</location>
        <topology evidence="1">Multi-pass membrane protein</topology>
    </subcellularLocation>
</comment>
<dbReference type="CDD" id="cd06580">
    <property type="entry name" value="TM_PBP1_transp_TpRbsC_like"/>
    <property type="match status" value="1"/>
</dbReference>
<feature type="transmembrane region" description="Helical" evidence="6">
    <location>
        <begin position="195"/>
        <end position="218"/>
    </location>
</feature>
<evidence type="ECO:0000256" key="2">
    <source>
        <dbReference type="ARBA" id="ARBA00022475"/>
    </source>
</evidence>
<evidence type="ECO:0000256" key="5">
    <source>
        <dbReference type="ARBA" id="ARBA00023136"/>
    </source>
</evidence>
<dbReference type="PANTHER" id="PTHR43370">
    <property type="entry name" value="SUGAR ABC TRANSPORTER INTEGRAL MEMBRANE PROTEIN-RELATED"/>
    <property type="match status" value="1"/>
</dbReference>
<feature type="transmembrane region" description="Helical" evidence="6">
    <location>
        <begin position="149"/>
        <end position="167"/>
    </location>
</feature>
<keyword evidence="3 6" id="KW-0812">Transmembrane</keyword>
<dbReference type="InterPro" id="IPR001851">
    <property type="entry name" value="ABC_transp_permease"/>
</dbReference>
<dbReference type="PANTHER" id="PTHR43370:SF1">
    <property type="entry name" value="GUANOSINE ABC TRANSPORTER PERMEASE PROTEIN NUPQ"/>
    <property type="match status" value="1"/>
</dbReference>
<name>A0A3R9YE91_9ENTE</name>
<dbReference type="Proteomes" id="UP000277864">
    <property type="component" value="Unassembled WGS sequence"/>
</dbReference>
<accession>A0A3R9YE91</accession>
<dbReference type="OrthoDB" id="9792579at2"/>
<dbReference type="GO" id="GO:0005886">
    <property type="term" value="C:plasma membrane"/>
    <property type="evidence" value="ECO:0007669"/>
    <property type="project" value="UniProtKB-SubCell"/>
</dbReference>
<feature type="transmembrane region" description="Helical" evidence="6">
    <location>
        <begin position="59"/>
        <end position="82"/>
    </location>
</feature>
<evidence type="ECO:0000313" key="7">
    <source>
        <dbReference type="EMBL" id="RST89252.1"/>
    </source>
</evidence>
<sequence length="302" mass="32394">MEQLLSILHTTLRMTTPIALAALGGLYAHRAGVLNVALEGMMLASAFFGVITSFATGNIFLALFVGILASVVLGFVFSFFGITLKGNLTIVGLAINTLVAGASSFILQVVFGQRGTFANQKIVGLKELDIPILRNIPILGDIFNKHTPIVYLSLLVLVVVHFILYHTKLGVYIRTVGEKEDAAVSVGLPVNKLRYISVLIGSVLCGLAGINIALENVTMFVENMTGGRGFIALAAIYSGRGTAIGTYVFSLLFGFADAMQIRMQNIKIPGAFIQMIPYLSIIVVLSVIGLLNKRSRRVSDDV</sequence>
<comment type="caution">
    <text evidence="7">The sequence shown here is derived from an EMBL/GenBank/DDBJ whole genome shotgun (WGS) entry which is preliminary data.</text>
</comment>
<keyword evidence="2" id="KW-1003">Cell membrane</keyword>
<dbReference type="AlphaFoldDB" id="A0A3R9YE91"/>
<evidence type="ECO:0000256" key="3">
    <source>
        <dbReference type="ARBA" id="ARBA00022692"/>
    </source>
</evidence>
<proteinExistence type="predicted"/>
<feature type="transmembrane region" description="Helical" evidence="6">
    <location>
        <begin position="230"/>
        <end position="256"/>
    </location>
</feature>
<feature type="transmembrane region" description="Helical" evidence="6">
    <location>
        <begin position="268"/>
        <end position="291"/>
    </location>
</feature>
<gene>
    <name evidence="7" type="ORF">C7P63_05610</name>
</gene>
<dbReference type="RefSeq" id="WP_125943186.1">
    <property type="nucleotide sequence ID" value="NZ_PXZH01000002.1"/>
</dbReference>